<dbReference type="Ensembl" id="ENSEBUT00000023913.1">
    <property type="protein sequence ID" value="ENSEBUP00000023337.1"/>
    <property type="gene ID" value="ENSEBUG00000014374.1"/>
</dbReference>
<protein>
    <submittedName>
        <fullName evidence="10">G protein-coupled receptor 19</fullName>
    </submittedName>
</protein>
<name>A0A8C4R416_EPTBU</name>
<keyword evidence="3 7" id="KW-0812">Transmembrane</keyword>
<feature type="transmembrane region" description="Helical" evidence="7">
    <location>
        <begin position="184"/>
        <end position="204"/>
    </location>
</feature>
<feature type="transmembrane region" description="Helical" evidence="7">
    <location>
        <begin position="224"/>
        <end position="251"/>
    </location>
</feature>
<dbReference type="Pfam" id="PF00001">
    <property type="entry name" value="7tm_1"/>
    <property type="match status" value="1"/>
</dbReference>
<dbReference type="GeneTree" id="ENSGT00940000160365"/>
<keyword evidence="4 7" id="KW-1133">Transmembrane helix</keyword>
<sequence>MAANPNRTAPLMFFLLFFFAFKMPPLFGLNTVSLTQLPTHVGEGPWANRNGTIPLEKDFTLRPVEANVFTSFFATLGLTSLISNTLVCLVIYRSRRLQSTTNYFVVSLALADILLSVVLAPLLLVQARGLGRWPSGEACGLARLIQLLAVFAQTLVLFCVCVDRYYTIIYPLIFKVSHDKCKKMILTSWLLATILAGPSLYFFWTPGSFCSPFLPRRLVGLLYGTSVTLFGFALPLALGTLSFLHLARFLWELGSTERLVSRTANSVPREKVKTVKMFLVVMASFAVSWLPFFCLLLWPPTIIGPPALSLSLGVSALALTCSLLKPALYWIYNSNFRRGVKETLCMTPLRCYRSNAYAITSSSCLARNHHVGLASYPDTGDARPCNAYSRAFDFEKRLAWPVTPTTSNTFV</sequence>
<reference evidence="10" key="1">
    <citation type="submission" date="2025-08" db="UniProtKB">
        <authorList>
            <consortium name="Ensembl"/>
        </authorList>
    </citation>
    <scope>IDENTIFICATION</scope>
</reference>
<dbReference type="GO" id="GO:0042277">
    <property type="term" value="F:peptide binding"/>
    <property type="evidence" value="ECO:0007669"/>
    <property type="project" value="TreeGrafter"/>
</dbReference>
<dbReference type="GO" id="GO:0005886">
    <property type="term" value="C:plasma membrane"/>
    <property type="evidence" value="ECO:0007669"/>
    <property type="project" value="UniProtKB-SubCell"/>
</dbReference>
<evidence type="ECO:0000313" key="10">
    <source>
        <dbReference type="Ensembl" id="ENSEBUP00000023337.1"/>
    </source>
</evidence>
<evidence type="ECO:0000256" key="4">
    <source>
        <dbReference type="ARBA" id="ARBA00022989"/>
    </source>
</evidence>
<keyword evidence="6" id="KW-0675">Receptor</keyword>
<feature type="transmembrane region" description="Helical" evidence="7">
    <location>
        <begin position="278"/>
        <end position="298"/>
    </location>
</feature>
<feature type="chain" id="PRO_5034144524" evidence="8">
    <location>
        <begin position="29"/>
        <end position="411"/>
    </location>
</feature>
<evidence type="ECO:0000259" key="9">
    <source>
        <dbReference type="PROSITE" id="PS50262"/>
    </source>
</evidence>
<dbReference type="InterPro" id="IPR017452">
    <property type="entry name" value="GPCR_Rhodpsn_7TM"/>
</dbReference>
<dbReference type="InterPro" id="IPR000276">
    <property type="entry name" value="GPCR_Rhodpsn"/>
</dbReference>
<feature type="transmembrane region" description="Helical" evidence="7">
    <location>
        <begin position="104"/>
        <end position="124"/>
    </location>
</feature>
<comment type="subcellular location">
    <subcellularLocation>
        <location evidence="1">Cell membrane</location>
        <topology evidence="1">Multi-pass membrane protein</topology>
    </subcellularLocation>
</comment>
<keyword evidence="11" id="KW-1185">Reference proteome</keyword>
<evidence type="ECO:0000313" key="11">
    <source>
        <dbReference type="Proteomes" id="UP000694388"/>
    </source>
</evidence>
<dbReference type="PANTHER" id="PTHR24241:SF182">
    <property type="entry name" value="G PROTEIN-COUPLED RECEPTOR 19"/>
    <property type="match status" value="1"/>
</dbReference>
<keyword evidence="2" id="KW-1003">Cell membrane</keyword>
<keyword evidence="8" id="KW-0732">Signal</keyword>
<keyword evidence="5 7" id="KW-0472">Membrane</keyword>
<reference evidence="10" key="2">
    <citation type="submission" date="2025-09" db="UniProtKB">
        <authorList>
            <consortium name="Ensembl"/>
        </authorList>
    </citation>
    <scope>IDENTIFICATION</scope>
</reference>
<feature type="transmembrane region" description="Helical" evidence="7">
    <location>
        <begin position="310"/>
        <end position="332"/>
    </location>
</feature>
<dbReference type="GO" id="GO:0032870">
    <property type="term" value="P:cellular response to hormone stimulus"/>
    <property type="evidence" value="ECO:0007669"/>
    <property type="project" value="TreeGrafter"/>
</dbReference>
<evidence type="ECO:0000256" key="6">
    <source>
        <dbReference type="ARBA" id="ARBA00023170"/>
    </source>
</evidence>
<evidence type="ECO:0000256" key="2">
    <source>
        <dbReference type="ARBA" id="ARBA00022475"/>
    </source>
</evidence>
<dbReference type="GO" id="GO:0004930">
    <property type="term" value="F:G protein-coupled receptor activity"/>
    <property type="evidence" value="ECO:0007669"/>
    <property type="project" value="InterPro"/>
</dbReference>
<dbReference type="Gene3D" id="1.20.1070.10">
    <property type="entry name" value="Rhodopsin 7-helix transmembrane proteins"/>
    <property type="match status" value="1"/>
</dbReference>
<accession>A0A8C4R416</accession>
<dbReference type="AlphaFoldDB" id="A0A8C4R416"/>
<dbReference type="PRINTS" id="PR00237">
    <property type="entry name" value="GPCRRHODOPSN"/>
</dbReference>
<feature type="transmembrane region" description="Helical" evidence="7">
    <location>
        <begin position="144"/>
        <end position="163"/>
    </location>
</feature>
<evidence type="ECO:0000256" key="7">
    <source>
        <dbReference type="SAM" id="Phobius"/>
    </source>
</evidence>
<evidence type="ECO:0000256" key="3">
    <source>
        <dbReference type="ARBA" id="ARBA00022692"/>
    </source>
</evidence>
<feature type="signal peptide" evidence="8">
    <location>
        <begin position="1"/>
        <end position="28"/>
    </location>
</feature>
<proteinExistence type="predicted"/>
<evidence type="ECO:0000256" key="1">
    <source>
        <dbReference type="ARBA" id="ARBA00004651"/>
    </source>
</evidence>
<dbReference type="PANTHER" id="PTHR24241">
    <property type="entry name" value="NEUROPEPTIDE RECEPTOR-RELATED G-PROTEIN COUPLED RECEPTOR"/>
    <property type="match status" value="1"/>
</dbReference>
<dbReference type="SUPFAM" id="SSF81321">
    <property type="entry name" value="Family A G protein-coupled receptor-like"/>
    <property type="match status" value="1"/>
</dbReference>
<evidence type="ECO:0000256" key="5">
    <source>
        <dbReference type="ARBA" id="ARBA00023136"/>
    </source>
</evidence>
<evidence type="ECO:0000256" key="8">
    <source>
        <dbReference type="SAM" id="SignalP"/>
    </source>
</evidence>
<organism evidence="10 11">
    <name type="scientific">Eptatretus burgeri</name>
    <name type="common">Inshore hagfish</name>
    <dbReference type="NCBI Taxonomy" id="7764"/>
    <lineage>
        <taxon>Eukaryota</taxon>
        <taxon>Metazoa</taxon>
        <taxon>Chordata</taxon>
        <taxon>Craniata</taxon>
        <taxon>Vertebrata</taxon>
        <taxon>Cyclostomata</taxon>
        <taxon>Myxini</taxon>
        <taxon>Myxiniformes</taxon>
        <taxon>Myxinidae</taxon>
        <taxon>Eptatretinae</taxon>
        <taxon>Eptatretus</taxon>
    </lineage>
</organism>
<feature type="transmembrane region" description="Helical" evidence="7">
    <location>
        <begin position="68"/>
        <end position="92"/>
    </location>
</feature>
<dbReference type="PROSITE" id="PS50262">
    <property type="entry name" value="G_PROTEIN_RECEP_F1_2"/>
    <property type="match status" value="1"/>
</dbReference>
<dbReference type="Proteomes" id="UP000694388">
    <property type="component" value="Unplaced"/>
</dbReference>
<feature type="domain" description="G-protein coupled receptors family 1 profile" evidence="9">
    <location>
        <begin position="83"/>
        <end position="329"/>
    </location>
</feature>